<feature type="domain" description="TerB-C" evidence="2">
    <location>
        <begin position="346"/>
        <end position="542"/>
    </location>
</feature>
<accession>A0ABT8JEE2</accession>
<evidence type="ECO:0000259" key="1">
    <source>
        <dbReference type="Pfam" id="PF13208"/>
    </source>
</evidence>
<sequence>MKRNSMKEDSRQLEFMEIDLSEEPITAAVPVPDRSTIVRADFDIRLPGGILSSEKRFVEEARQLMEVKGEQAPWIPFMSYWPTYGVMNEPQRKWYMYWRTEVRQGRFPDTDLSYLFVHIYELINGIGWQEPQEGYDQLKQLWMSYRERLPQLNVYMQEWIIDFGLVHQLNMSLSEMVELSSGYLPPEILDMELKQLLNGNVSDLSLKLLQRYYDYDITLSKFYRDGGKQVLEQYIPRVMALVDTYLLRTRKAGILDQFQLNHERTMERTLFRKAVYDDSIYGKSARMSYVPIGEHADFIQFVTRVFRCTENKCRELLGFRGRLRGKTLEPELANVIERYLDKVFAVEQMPEVEQPIVRIDTEKLASLQQESEYVRRALMIEEEHVNEDRDTNDATDVSNRSDVLGTLAEIEQNKGSRGPMVIQNSVDKAEGEDAKRSNQLGADIEKTINADRRKGSGDSESLTLQWEETVSANLDEEWKVFSEQLSPSHVRTIHALLGVNPDTELMQVAEQYGTMPALLLDEINDIAMETIGDLLIEGDRMVSDYMNVFEHVKR</sequence>
<dbReference type="Pfam" id="PF15615">
    <property type="entry name" value="TerB_C"/>
    <property type="match status" value="1"/>
</dbReference>
<feature type="domain" description="TerB N-terminal" evidence="1">
    <location>
        <begin position="50"/>
        <end position="250"/>
    </location>
</feature>
<dbReference type="InterPro" id="IPR025266">
    <property type="entry name" value="TerB_N"/>
</dbReference>
<protein>
    <submittedName>
        <fullName evidence="3">TerB N-terminal domain-containing protein</fullName>
    </submittedName>
</protein>
<dbReference type="InterPro" id="IPR028932">
    <property type="entry name" value="TerB-C"/>
</dbReference>
<dbReference type="Proteomes" id="UP001174205">
    <property type="component" value="Unassembled WGS sequence"/>
</dbReference>
<evidence type="ECO:0000313" key="3">
    <source>
        <dbReference type="EMBL" id="MDN4603447.1"/>
    </source>
</evidence>
<reference evidence="3" key="1">
    <citation type="submission" date="2023-03" db="EMBL/GenBank/DDBJ databases">
        <title>MT1 and MT2 Draft Genomes of Novel Species.</title>
        <authorList>
            <person name="Venkateswaran K."/>
        </authorList>
    </citation>
    <scope>NUCLEOTIDE SEQUENCE</scope>
    <source>
        <strain evidence="3">F6_3S_P_1C</strain>
    </source>
</reference>
<proteinExistence type="predicted"/>
<evidence type="ECO:0000313" key="4">
    <source>
        <dbReference type="Proteomes" id="UP001174205"/>
    </source>
</evidence>
<comment type="caution">
    <text evidence="3">The sequence shown here is derived from an EMBL/GenBank/DDBJ whole genome shotgun (WGS) entry which is preliminary data.</text>
</comment>
<dbReference type="Pfam" id="PF13208">
    <property type="entry name" value="TerB_N"/>
    <property type="match status" value="1"/>
</dbReference>
<name>A0ABT8JEE2_9BACL</name>
<organism evidence="3 4">
    <name type="scientific">Paenibacillus vandeheii</name>
    <dbReference type="NCBI Taxonomy" id="3035917"/>
    <lineage>
        <taxon>Bacteria</taxon>
        <taxon>Bacillati</taxon>
        <taxon>Bacillota</taxon>
        <taxon>Bacilli</taxon>
        <taxon>Bacillales</taxon>
        <taxon>Paenibacillaceae</taxon>
        <taxon>Paenibacillus</taxon>
    </lineage>
</organism>
<gene>
    <name evidence="3" type="ORF">P5G61_19560</name>
</gene>
<keyword evidence="4" id="KW-1185">Reference proteome</keyword>
<evidence type="ECO:0000259" key="2">
    <source>
        <dbReference type="Pfam" id="PF15615"/>
    </source>
</evidence>
<dbReference type="EMBL" id="JAROCD010000009">
    <property type="protein sequence ID" value="MDN4603447.1"/>
    <property type="molecule type" value="Genomic_DNA"/>
</dbReference>